<keyword evidence="3" id="KW-0560">Oxidoreductase</keyword>
<proteinExistence type="inferred from homology"/>
<dbReference type="GO" id="GO:0008199">
    <property type="term" value="F:ferric iron binding"/>
    <property type="evidence" value="ECO:0007669"/>
    <property type="project" value="InterPro"/>
</dbReference>
<keyword evidence="7" id="KW-0732">Signal</keyword>
<dbReference type="GO" id="GO:0004322">
    <property type="term" value="F:ferroxidase activity"/>
    <property type="evidence" value="ECO:0007669"/>
    <property type="project" value="UniProtKB-EC"/>
</dbReference>
<sequence>MYRLLILLIGILSINQALSMSIEQTNLRQQFKSRATQNFGVNCLLNRYLQHEFDLGFEYLNASIYMRQDRVALHGFGKMFHKFWLDQIDSVDKISSYIVKRGGSLETPGFKLRSTINQVDHFTNESSIIKKFLDSEKRVNSILHHLHASTSDNRTEIGCASDFNRVKLGFYELPSDVDPYSANFLDENFLGQKVEKIKFMADLFRQIIRFDQHPRNVPGVAHHLNPLGIIQIDGELLEKFK</sequence>
<dbReference type="GO" id="GO:0008198">
    <property type="term" value="F:ferrous iron binding"/>
    <property type="evidence" value="ECO:0007669"/>
    <property type="project" value="TreeGrafter"/>
</dbReference>
<keyword evidence="10" id="KW-1185">Reference proteome</keyword>
<feature type="chain" id="PRO_5032419474" description="ferroxidase" evidence="7">
    <location>
        <begin position="20"/>
        <end position="241"/>
    </location>
</feature>
<dbReference type="InterPro" id="IPR001519">
    <property type="entry name" value="Ferritin"/>
</dbReference>
<dbReference type="GO" id="GO:0005737">
    <property type="term" value="C:cytoplasm"/>
    <property type="evidence" value="ECO:0007669"/>
    <property type="project" value="TreeGrafter"/>
</dbReference>
<keyword evidence="6" id="KW-0479">Metal-binding</keyword>
<organism evidence="9 10">
    <name type="scientific">Brachionus calyciflorus</name>
    <dbReference type="NCBI Taxonomy" id="104777"/>
    <lineage>
        <taxon>Eukaryota</taxon>
        <taxon>Metazoa</taxon>
        <taxon>Spiralia</taxon>
        <taxon>Gnathifera</taxon>
        <taxon>Rotifera</taxon>
        <taxon>Eurotatoria</taxon>
        <taxon>Monogononta</taxon>
        <taxon>Pseudotrocha</taxon>
        <taxon>Ploima</taxon>
        <taxon>Brachionidae</taxon>
        <taxon>Brachionus</taxon>
    </lineage>
</organism>
<keyword evidence="6" id="KW-0408">Iron</keyword>
<comment type="function">
    <text evidence="4">Stores iron in a soluble, non-toxic, readily available form. Important for iron homeostasis. Has ferroxidase activity. Iron is taken up in the ferrous form and deposited as ferric hydroxides after oxidation.</text>
</comment>
<dbReference type="OrthoDB" id="186462at2759"/>
<dbReference type="Proteomes" id="UP000663879">
    <property type="component" value="Unassembled WGS sequence"/>
</dbReference>
<feature type="binding site" evidence="6">
    <location>
        <position position="136"/>
    </location>
    <ligand>
        <name>Fe cation</name>
        <dbReference type="ChEBI" id="CHEBI:24875"/>
        <label>1</label>
    </ligand>
</feature>
<evidence type="ECO:0000256" key="6">
    <source>
        <dbReference type="PIRSR" id="PIRSR601519-1"/>
    </source>
</evidence>
<dbReference type="GO" id="GO:0006879">
    <property type="term" value="P:intracellular iron ion homeostasis"/>
    <property type="evidence" value="ECO:0007669"/>
    <property type="project" value="InterPro"/>
</dbReference>
<feature type="binding site" evidence="6">
    <location>
        <position position="52"/>
    </location>
    <ligand>
        <name>Fe cation</name>
        <dbReference type="ChEBI" id="CHEBI:24875"/>
        <label>1</label>
    </ligand>
</feature>
<evidence type="ECO:0000256" key="1">
    <source>
        <dbReference type="ARBA" id="ARBA00007513"/>
    </source>
</evidence>
<dbReference type="EMBL" id="CAJNOC010001154">
    <property type="protein sequence ID" value="CAF0840140.1"/>
    <property type="molecule type" value="Genomic_DNA"/>
</dbReference>
<dbReference type="InterPro" id="IPR009078">
    <property type="entry name" value="Ferritin-like_SF"/>
</dbReference>
<feature type="signal peptide" evidence="7">
    <location>
        <begin position="1"/>
        <end position="19"/>
    </location>
</feature>
<dbReference type="AlphaFoldDB" id="A0A813V5C7"/>
<name>A0A813V5C7_9BILA</name>
<dbReference type="EC" id="1.16.3.1" evidence="2"/>
<protein>
    <recommendedName>
        <fullName evidence="2">ferroxidase</fullName>
        <ecNumber evidence="2">1.16.3.1</ecNumber>
    </recommendedName>
</protein>
<comment type="catalytic activity">
    <reaction evidence="5">
        <text>4 Fe(2+) + O2 + 4 H(+) = 4 Fe(3+) + 2 H2O</text>
        <dbReference type="Rhea" id="RHEA:11148"/>
        <dbReference type="ChEBI" id="CHEBI:15377"/>
        <dbReference type="ChEBI" id="CHEBI:15378"/>
        <dbReference type="ChEBI" id="CHEBI:15379"/>
        <dbReference type="ChEBI" id="CHEBI:29033"/>
        <dbReference type="ChEBI" id="CHEBI:29034"/>
        <dbReference type="EC" id="1.16.3.1"/>
    </reaction>
</comment>
<evidence type="ECO:0000256" key="7">
    <source>
        <dbReference type="SAM" id="SignalP"/>
    </source>
</evidence>
<evidence type="ECO:0000313" key="9">
    <source>
        <dbReference type="EMBL" id="CAF0840140.1"/>
    </source>
</evidence>
<comment type="similarity">
    <text evidence="1">Belongs to the ferritin family.</text>
</comment>
<reference evidence="9" key="1">
    <citation type="submission" date="2021-02" db="EMBL/GenBank/DDBJ databases">
        <authorList>
            <person name="Nowell W R."/>
        </authorList>
    </citation>
    <scope>NUCLEOTIDE SEQUENCE</scope>
    <source>
        <strain evidence="9">Ploen Becks lab</strain>
    </source>
</reference>
<dbReference type="Pfam" id="PF00210">
    <property type="entry name" value="Ferritin"/>
    <property type="match status" value="1"/>
</dbReference>
<evidence type="ECO:0000313" key="10">
    <source>
        <dbReference type="Proteomes" id="UP000663879"/>
    </source>
</evidence>
<comment type="caution">
    <text evidence="9">The sequence shown here is derived from an EMBL/GenBank/DDBJ whole genome shotgun (WGS) entry which is preliminary data.</text>
</comment>
<gene>
    <name evidence="9" type="ORF">OXX778_LOCUS8410</name>
</gene>
<feature type="domain" description="Ferritin/DPS" evidence="8">
    <location>
        <begin position="44"/>
        <end position="153"/>
    </location>
</feature>
<evidence type="ECO:0000256" key="5">
    <source>
        <dbReference type="ARBA" id="ARBA00047990"/>
    </source>
</evidence>
<accession>A0A813V5C7</accession>
<dbReference type="InterPro" id="IPR008331">
    <property type="entry name" value="Ferritin_DPS_dom"/>
</dbReference>
<dbReference type="PANTHER" id="PTHR11431">
    <property type="entry name" value="FERRITIN"/>
    <property type="match status" value="1"/>
</dbReference>
<dbReference type="InterPro" id="IPR012347">
    <property type="entry name" value="Ferritin-like"/>
</dbReference>
<dbReference type="SUPFAM" id="SSF47240">
    <property type="entry name" value="Ferritin-like"/>
    <property type="match status" value="1"/>
</dbReference>
<evidence type="ECO:0000259" key="8">
    <source>
        <dbReference type="Pfam" id="PF00210"/>
    </source>
</evidence>
<evidence type="ECO:0000256" key="3">
    <source>
        <dbReference type="ARBA" id="ARBA00023002"/>
    </source>
</evidence>
<dbReference type="Gene3D" id="1.20.1260.10">
    <property type="match status" value="1"/>
</dbReference>
<dbReference type="PANTHER" id="PTHR11431:SF75">
    <property type="entry name" value="FERRITIN"/>
    <property type="match status" value="1"/>
</dbReference>
<evidence type="ECO:0000256" key="4">
    <source>
        <dbReference type="ARBA" id="ARBA00025111"/>
    </source>
</evidence>
<dbReference type="GO" id="GO:0006826">
    <property type="term" value="P:iron ion transport"/>
    <property type="evidence" value="ECO:0007669"/>
    <property type="project" value="InterPro"/>
</dbReference>
<evidence type="ECO:0000256" key="2">
    <source>
        <dbReference type="ARBA" id="ARBA00013107"/>
    </source>
</evidence>